<name>A0A5M6DB26_9BACT</name>
<organism evidence="5 6">
    <name type="scientific">Adhaeribacter rhizoryzae</name>
    <dbReference type="NCBI Taxonomy" id="2607907"/>
    <lineage>
        <taxon>Bacteria</taxon>
        <taxon>Pseudomonadati</taxon>
        <taxon>Bacteroidota</taxon>
        <taxon>Cytophagia</taxon>
        <taxon>Cytophagales</taxon>
        <taxon>Hymenobacteraceae</taxon>
        <taxon>Adhaeribacter</taxon>
    </lineage>
</organism>
<feature type="domain" description="Glycosyl transferase family 1" evidence="3">
    <location>
        <begin position="183"/>
        <end position="340"/>
    </location>
</feature>
<dbReference type="AlphaFoldDB" id="A0A5M6DB26"/>
<dbReference type="InterPro" id="IPR028098">
    <property type="entry name" value="Glyco_trans_4-like_N"/>
</dbReference>
<evidence type="ECO:0000313" key="5">
    <source>
        <dbReference type="EMBL" id="KAA5544747.1"/>
    </source>
</evidence>
<reference evidence="5 6" key="1">
    <citation type="submission" date="2019-09" db="EMBL/GenBank/DDBJ databases">
        <title>Genome sequence and assembly of Adhaeribacter sp.</title>
        <authorList>
            <person name="Chhetri G."/>
        </authorList>
    </citation>
    <scope>NUCLEOTIDE SEQUENCE [LARGE SCALE GENOMIC DNA]</scope>
    <source>
        <strain evidence="5 6">DK36</strain>
    </source>
</reference>
<evidence type="ECO:0000256" key="2">
    <source>
        <dbReference type="ARBA" id="ARBA00022679"/>
    </source>
</evidence>
<dbReference type="Proteomes" id="UP000323426">
    <property type="component" value="Unassembled WGS sequence"/>
</dbReference>
<keyword evidence="1" id="KW-0328">Glycosyltransferase</keyword>
<dbReference type="Gene3D" id="3.40.50.2000">
    <property type="entry name" value="Glycogen Phosphorylase B"/>
    <property type="match status" value="2"/>
</dbReference>
<keyword evidence="6" id="KW-1185">Reference proteome</keyword>
<evidence type="ECO:0000256" key="1">
    <source>
        <dbReference type="ARBA" id="ARBA00022676"/>
    </source>
</evidence>
<comment type="caution">
    <text evidence="5">The sequence shown here is derived from an EMBL/GenBank/DDBJ whole genome shotgun (WGS) entry which is preliminary data.</text>
</comment>
<dbReference type="EMBL" id="VWSF01000010">
    <property type="protein sequence ID" value="KAA5544747.1"/>
    <property type="molecule type" value="Genomic_DNA"/>
</dbReference>
<dbReference type="InterPro" id="IPR001296">
    <property type="entry name" value="Glyco_trans_1"/>
</dbReference>
<dbReference type="PANTHER" id="PTHR12526">
    <property type="entry name" value="GLYCOSYLTRANSFERASE"/>
    <property type="match status" value="1"/>
</dbReference>
<proteinExistence type="predicted"/>
<feature type="domain" description="Glycosyltransferase subfamily 4-like N-terminal" evidence="4">
    <location>
        <begin position="16"/>
        <end position="172"/>
    </location>
</feature>
<sequence length="361" mass="40733">MYRKKILLITVRADFGGGPKHVDLLINNISNNFELYVACPPDKPYFELWQNNPKVKSVFQLPHRKFNTSKLTSLAAYCRQNQIGVVHSHGKGAGVYARLLKIMLPSLKVIHTLHGFHIGEYGQLQKQLYFLYEKALAPLTKTFINVSEGEKKQCIDFKLFKPNHSVVIYNAIAPLENKAIPILPKLANKTVITTISRFDFQKNMELAYEIAKVFKNQPDVAFLWIGDGSDKPKLAALAQREKLQNIYFTGFCDNIAGYLSLTDIYLSTSRWEGLPYALIEAASVGIPIVASDVVGNNEIVEPNNNGFLFNLNSPEEAVAYLKLLVADKDTYAAMSEAAYRIFQKKFRIEAMIAKLESVYEN</sequence>
<evidence type="ECO:0000259" key="3">
    <source>
        <dbReference type="Pfam" id="PF00534"/>
    </source>
</evidence>
<dbReference type="PANTHER" id="PTHR12526:SF629">
    <property type="entry name" value="TEICHURONIC ACID BIOSYNTHESIS GLYCOSYLTRANSFERASE TUAH-RELATED"/>
    <property type="match status" value="1"/>
</dbReference>
<gene>
    <name evidence="5" type="ORF">F0145_13745</name>
</gene>
<evidence type="ECO:0000313" key="6">
    <source>
        <dbReference type="Proteomes" id="UP000323426"/>
    </source>
</evidence>
<dbReference type="SUPFAM" id="SSF53756">
    <property type="entry name" value="UDP-Glycosyltransferase/glycogen phosphorylase"/>
    <property type="match status" value="1"/>
</dbReference>
<keyword evidence="2 5" id="KW-0808">Transferase</keyword>
<evidence type="ECO:0000259" key="4">
    <source>
        <dbReference type="Pfam" id="PF13439"/>
    </source>
</evidence>
<dbReference type="RefSeq" id="WP_150088997.1">
    <property type="nucleotide sequence ID" value="NZ_VWSF01000010.1"/>
</dbReference>
<dbReference type="GO" id="GO:0016757">
    <property type="term" value="F:glycosyltransferase activity"/>
    <property type="evidence" value="ECO:0007669"/>
    <property type="project" value="UniProtKB-KW"/>
</dbReference>
<dbReference type="Pfam" id="PF00534">
    <property type="entry name" value="Glycos_transf_1"/>
    <property type="match status" value="1"/>
</dbReference>
<accession>A0A5M6DB26</accession>
<dbReference type="Pfam" id="PF13439">
    <property type="entry name" value="Glyco_transf_4"/>
    <property type="match status" value="1"/>
</dbReference>
<protein>
    <submittedName>
        <fullName evidence="5">Glycosyltransferase family 4 protein</fullName>
    </submittedName>
</protein>